<accession>A0A8B2U155</accession>
<dbReference type="SUPFAM" id="SSF56322">
    <property type="entry name" value="ADC synthase"/>
    <property type="match status" value="1"/>
</dbReference>
<dbReference type="Gene3D" id="3.60.120.10">
    <property type="entry name" value="Anthranilate synthase"/>
    <property type="match status" value="1"/>
</dbReference>
<evidence type="ECO:0000256" key="2">
    <source>
        <dbReference type="ARBA" id="ARBA00005297"/>
    </source>
</evidence>
<dbReference type="GO" id="GO:0009234">
    <property type="term" value="P:menaquinone biosynthetic process"/>
    <property type="evidence" value="ECO:0007669"/>
    <property type="project" value="UniProtKB-UniRule"/>
</dbReference>
<keyword evidence="4 5" id="KW-0413">Isomerase</keyword>
<dbReference type="PANTHER" id="PTHR47253">
    <property type="match status" value="1"/>
</dbReference>
<feature type="binding site" evidence="5">
    <location>
        <position position="410"/>
    </location>
    <ligand>
        <name>Mg(2+)</name>
        <dbReference type="ChEBI" id="CHEBI:18420"/>
    </ligand>
</feature>
<protein>
    <recommendedName>
        <fullName evidence="5">Isochorismate synthase MenF</fullName>
        <ecNumber evidence="5">5.4.4.2</ecNumber>
    </recommendedName>
    <alternativeName>
        <fullName evidence="5">Isochorismate mutase</fullName>
    </alternativeName>
</protein>
<evidence type="ECO:0000313" key="8">
    <source>
        <dbReference type="Proteomes" id="UP000253998"/>
    </source>
</evidence>
<dbReference type="InterPro" id="IPR015890">
    <property type="entry name" value="Chorismate_C"/>
</dbReference>
<evidence type="ECO:0000259" key="6">
    <source>
        <dbReference type="Pfam" id="PF00425"/>
    </source>
</evidence>
<dbReference type="HAMAP" id="MF_01935">
    <property type="entry name" value="MenF"/>
    <property type="match status" value="1"/>
</dbReference>
<dbReference type="UniPathway" id="UPA01057">
    <property type="reaction ID" value="UER00163"/>
</dbReference>
<reference evidence="7 8" key="1">
    <citation type="submission" date="2018-05" db="EMBL/GenBank/DDBJ databases">
        <title>Draft Genome Sequences for a Diverse set of 7 Haemophilus Species.</title>
        <authorList>
            <person name="Nichols M."/>
            <person name="Topaz N."/>
            <person name="Wang X."/>
            <person name="Wang X."/>
            <person name="Boxrud D."/>
        </authorList>
    </citation>
    <scope>NUCLEOTIDE SEQUENCE [LARGE SCALE GENOMIC DNA]</scope>
    <source>
        <strain evidence="7 8">C2001002503</strain>
    </source>
</reference>
<comment type="catalytic activity">
    <reaction evidence="1 5">
        <text>chorismate = isochorismate</text>
        <dbReference type="Rhea" id="RHEA:18985"/>
        <dbReference type="ChEBI" id="CHEBI:29748"/>
        <dbReference type="ChEBI" id="CHEBI:29780"/>
        <dbReference type="EC" id="5.4.4.2"/>
    </reaction>
</comment>
<evidence type="ECO:0000256" key="3">
    <source>
        <dbReference type="ARBA" id="ARBA00022842"/>
    </source>
</evidence>
<comment type="function">
    <text evidence="5">Catalyzes the conversion of chorismate to isochorismate.</text>
</comment>
<feature type="domain" description="Chorismate-utilising enzyme C-terminal" evidence="6">
    <location>
        <begin position="163"/>
        <end position="414"/>
    </location>
</feature>
<feature type="active site" description="Proton donor" evidence="5">
    <location>
        <position position="233"/>
    </location>
</feature>
<evidence type="ECO:0000256" key="1">
    <source>
        <dbReference type="ARBA" id="ARBA00000799"/>
    </source>
</evidence>
<dbReference type="UniPathway" id="UPA00079"/>
<gene>
    <name evidence="5" type="primary">menF</name>
    <name evidence="7" type="ORF">DPV83_05930</name>
</gene>
<dbReference type="AlphaFoldDB" id="A0A8B2U155"/>
<dbReference type="InterPro" id="IPR034681">
    <property type="entry name" value="MenF"/>
</dbReference>
<dbReference type="GO" id="GO:0000287">
    <property type="term" value="F:magnesium ion binding"/>
    <property type="evidence" value="ECO:0007669"/>
    <property type="project" value="UniProtKB-UniRule"/>
</dbReference>
<comment type="caution">
    <text evidence="7">The sequence shown here is derived from an EMBL/GenBank/DDBJ whole genome shotgun (WGS) entry which is preliminary data.</text>
</comment>
<dbReference type="InterPro" id="IPR044250">
    <property type="entry name" value="MenF-like"/>
</dbReference>
<proteinExistence type="inferred from homology"/>
<comment type="pathway">
    <text evidence="5">Quinol/quinone metabolism; menaquinone biosynthesis.</text>
</comment>
<dbReference type="InterPro" id="IPR005801">
    <property type="entry name" value="ADC_synthase"/>
</dbReference>
<comment type="cofactor">
    <cofactor evidence="5">
        <name>Mg(2+)</name>
        <dbReference type="ChEBI" id="CHEBI:18420"/>
    </cofactor>
</comment>
<evidence type="ECO:0000256" key="4">
    <source>
        <dbReference type="ARBA" id="ARBA00023235"/>
    </source>
</evidence>
<dbReference type="Proteomes" id="UP000253998">
    <property type="component" value="Unassembled WGS sequence"/>
</dbReference>
<dbReference type="GO" id="GO:0008909">
    <property type="term" value="F:isochorismate synthase activity"/>
    <property type="evidence" value="ECO:0007669"/>
    <property type="project" value="UniProtKB-UniRule"/>
</dbReference>
<keyword evidence="5" id="KW-0474">Menaquinone biosynthesis</keyword>
<sequence>MDSLQSIKTQLISQINALQLNQPHHIAVCSAQAECDVDLLGWLKAQPHYPQFYFQLQQTTQCFATIGAVRTFQQLDAAQNFVNQHNLPLFGGIQFYGQTTFFLPQLVLEQRDNQINVTVFIDQNDLIHSKDNALQVLKTFEKTTALLPLQSQADLIEQQANPTQWANWVEKALAQIHEKAVTKLVLANKSTFALNQSLNAKDFLAQSEIYNKGCYHFLFAQDDKTSFLGSSPERLYARHERHLKTEALAGTAPMSEDHEANRNQADWLLNDKKNIHENQLVADGICANLAPFTQHIEVGKLGIKQLRQVQHLRREITALLTDNCTDLNCLQAIHPTAAVAGLPQQNAKTLLQQIEHYDRGWYAGTLGFFNQQQAEFGVAIRSAFVEADKIHVFAGAGIVEGSVPLLEWQEIERKAAGLISLLKITKSENGEQKCQ</sequence>
<dbReference type="EC" id="5.4.4.2" evidence="5"/>
<feature type="binding site" evidence="5">
    <location>
        <position position="277"/>
    </location>
    <ligand>
        <name>Mg(2+)</name>
        <dbReference type="ChEBI" id="CHEBI:18420"/>
    </ligand>
</feature>
<keyword evidence="5" id="KW-0479">Metal-binding</keyword>
<dbReference type="EMBL" id="QEPM01000003">
    <property type="protein sequence ID" value="RDE71230.1"/>
    <property type="molecule type" value="Genomic_DNA"/>
</dbReference>
<dbReference type="RefSeq" id="WP_111295835.1">
    <property type="nucleotide sequence ID" value="NZ_QEPM01000003.1"/>
</dbReference>
<feature type="active site" description="Proton acceptor" evidence="5">
    <location>
        <position position="183"/>
    </location>
</feature>
<comment type="similarity">
    <text evidence="2 5">Belongs to the isochorismate synthase family.</text>
</comment>
<evidence type="ECO:0000313" key="7">
    <source>
        <dbReference type="EMBL" id="RDE71230.1"/>
    </source>
</evidence>
<comment type="pathway">
    <text evidence="5">Quinol/quinone metabolism; 1,4-dihydroxy-2-naphthoate biosynthesis; 1,4-dihydroxy-2-naphthoate from chorismate: step 1/7.</text>
</comment>
<dbReference type="Pfam" id="PF00425">
    <property type="entry name" value="Chorismate_bind"/>
    <property type="match status" value="1"/>
</dbReference>
<dbReference type="InterPro" id="IPR004561">
    <property type="entry name" value="IsoChor_synthase"/>
</dbReference>
<name>A0A8B2U155_9PAST</name>
<evidence type="ECO:0000256" key="5">
    <source>
        <dbReference type="HAMAP-Rule" id="MF_01935"/>
    </source>
</evidence>
<dbReference type="PANTHER" id="PTHR47253:SF4">
    <property type="entry name" value="ISOCHORISMATE SYNTHASE 2, CHLOROPLASTIC"/>
    <property type="match status" value="1"/>
</dbReference>
<dbReference type="NCBIfam" id="TIGR00543">
    <property type="entry name" value="isochor_syn"/>
    <property type="match status" value="1"/>
</dbReference>
<keyword evidence="3 5" id="KW-0460">Magnesium</keyword>
<organism evidence="7 8">
    <name type="scientific">Aggregatibacter segnis</name>
    <dbReference type="NCBI Taxonomy" id="739"/>
    <lineage>
        <taxon>Bacteria</taxon>
        <taxon>Pseudomonadati</taxon>
        <taxon>Pseudomonadota</taxon>
        <taxon>Gammaproteobacteria</taxon>
        <taxon>Pasteurellales</taxon>
        <taxon>Pasteurellaceae</taxon>
        <taxon>Aggregatibacter</taxon>
    </lineage>
</organism>